<feature type="transmembrane region" description="Helical" evidence="1">
    <location>
        <begin position="129"/>
        <end position="152"/>
    </location>
</feature>
<gene>
    <name evidence="2" type="ORF">FB45DRAFT_1131328</name>
</gene>
<accession>A0AAD7B1A5</accession>
<dbReference type="PANTHER" id="PTHR40465">
    <property type="entry name" value="CHROMOSOME 1, WHOLE GENOME SHOTGUN SEQUENCE"/>
    <property type="match status" value="1"/>
</dbReference>
<keyword evidence="3" id="KW-1185">Reference proteome</keyword>
<dbReference type="AlphaFoldDB" id="A0AAD7B1A5"/>
<protein>
    <submittedName>
        <fullName evidence="2">Uncharacterized protein</fullName>
    </submittedName>
</protein>
<name>A0AAD7B1A5_9AGAR</name>
<feature type="transmembrane region" description="Helical" evidence="1">
    <location>
        <begin position="221"/>
        <end position="250"/>
    </location>
</feature>
<proteinExistence type="predicted"/>
<feature type="transmembrane region" description="Helical" evidence="1">
    <location>
        <begin position="54"/>
        <end position="78"/>
    </location>
</feature>
<keyword evidence="1" id="KW-0812">Transmembrane</keyword>
<organism evidence="2 3">
    <name type="scientific">Roridomyces roridus</name>
    <dbReference type="NCBI Taxonomy" id="1738132"/>
    <lineage>
        <taxon>Eukaryota</taxon>
        <taxon>Fungi</taxon>
        <taxon>Dikarya</taxon>
        <taxon>Basidiomycota</taxon>
        <taxon>Agaricomycotina</taxon>
        <taxon>Agaricomycetes</taxon>
        <taxon>Agaricomycetidae</taxon>
        <taxon>Agaricales</taxon>
        <taxon>Marasmiineae</taxon>
        <taxon>Mycenaceae</taxon>
        <taxon>Roridomyces</taxon>
    </lineage>
</organism>
<dbReference type="EMBL" id="JARKIF010000049">
    <property type="protein sequence ID" value="KAJ7607532.1"/>
    <property type="molecule type" value="Genomic_DNA"/>
</dbReference>
<feature type="transmembrane region" description="Helical" evidence="1">
    <location>
        <begin position="12"/>
        <end position="34"/>
    </location>
</feature>
<dbReference type="PANTHER" id="PTHR40465:SF1">
    <property type="entry name" value="DUF6534 DOMAIN-CONTAINING PROTEIN"/>
    <property type="match status" value="1"/>
</dbReference>
<keyword evidence="1" id="KW-1133">Transmembrane helix</keyword>
<keyword evidence="1" id="KW-0472">Membrane</keyword>
<evidence type="ECO:0000256" key="1">
    <source>
        <dbReference type="SAM" id="Phobius"/>
    </source>
</evidence>
<comment type="caution">
    <text evidence="2">The sequence shown here is derived from an EMBL/GenBank/DDBJ whole genome shotgun (WGS) entry which is preliminary data.</text>
</comment>
<evidence type="ECO:0000313" key="2">
    <source>
        <dbReference type="EMBL" id="KAJ7607532.1"/>
    </source>
</evidence>
<sequence>MSMEMPSDIAEYILGPWLIQLIGTCVDLVFQGVLLAQFAKYFTMFPGDPPSLKIYVGVLLVLTCLKSMDAFAIIWRFIIPRTSLSNPKAFYFEVGGSWYTGSTGAFGHTIALYVQSYYCFRLFVLCRRWYLVAAVSVLLLMSYVVMLIGVSLRAAPASALKVTPLRVSQTALSFQGRVLSSQTWCTRSVFTASVGGRVRLDRDDGVLPPQGRRVSPSSAGLLKALTVLAFQTAAPAVFCALLTFILSVVFPNRYDYVRATVAQGPNILLPELYAFSLMWTLNARREWRKGVAGTVVVDSPTGVKGMQ</sequence>
<evidence type="ECO:0000313" key="3">
    <source>
        <dbReference type="Proteomes" id="UP001221142"/>
    </source>
</evidence>
<feature type="transmembrane region" description="Helical" evidence="1">
    <location>
        <begin position="90"/>
        <end position="114"/>
    </location>
</feature>
<dbReference type="Proteomes" id="UP001221142">
    <property type="component" value="Unassembled WGS sequence"/>
</dbReference>
<reference evidence="2" key="1">
    <citation type="submission" date="2023-03" db="EMBL/GenBank/DDBJ databases">
        <title>Massive genome expansion in bonnet fungi (Mycena s.s.) driven by repeated elements and novel gene families across ecological guilds.</title>
        <authorList>
            <consortium name="Lawrence Berkeley National Laboratory"/>
            <person name="Harder C.B."/>
            <person name="Miyauchi S."/>
            <person name="Viragh M."/>
            <person name="Kuo A."/>
            <person name="Thoen E."/>
            <person name="Andreopoulos B."/>
            <person name="Lu D."/>
            <person name="Skrede I."/>
            <person name="Drula E."/>
            <person name="Henrissat B."/>
            <person name="Morin E."/>
            <person name="Kohler A."/>
            <person name="Barry K."/>
            <person name="LaButti K."/>
            <person name="Morin E."/>
            <person name="Salamov A."/>
            <person name="Lipzen A."/>
            <person name="Mereny Z."/>
            <person name="Hegedus B."/>
            <person name="Baldrian P."/>
            <person name="Stursova M."/>
            <person name="Weitz H."/>
            <person name="Taylor A."/>
            <person name="Grigoriev I.V."/>
            <person name="Nagy L.G."/>
            <person name="Martin F."/>
            <person name="Kauserud H."/>
        </authorList>
    </citation>
    <scope>NUCLEOTIDE SEQUENCE</scope>
    <source>
        <strain evidence="2">9284</strain>
    </source>
</reference>